<dbReference type="EMBL" id="LAVV01008485">
    <property type="protein sequence ID" value="KNZ52678.1"/>
    <property type="molecule type" value="Genomic_DNA"/>
</dbReference>
<dbReference type="AlphaFoldDB" id="A0A0L6UVX1"/>
<dbReference type="OrthoDB" id="7691805at2759"/>
<evidence type="ECO:0000313" key="1">
    <source>
        <dbReference type="EMBL" id="KNZ52678.1"/>
    </source>
</evidence>
<comment type="caution">
    <text evidence="1">The sequence shown here is derived from an EMBL/GenBank/DDBJ whole genome shotgun (WGS) entry which is preliminary data.</text>
</comment>
<evidence type="ECO:0000313" key="2">
    <source>
        <dbReference type="Proteomes" id="UP000037035"/>
    </source>
</evidence>
<proteinExistence type="predicted"/>
<dbReference type="Proteomes" id="UP000037035">
    <property type="component" value="Unassembled WGS sequence"/>
</dbReference>
<sequence length="104" mass="11925">MLKTALETIPQLKEENYSIWRDKITALLKLRGVLRALENVSVHLGEMIDAELLMVILLKMDSVTHNNVVMAKNRDSVQKLWISIKEQFASSQSSNRARISNEFL</sequence>
<keyword evidence="2" id="KW-1185">Reference proteome</keyword>
<dbReference type="VEuPathDB" id="FungiDB:VP01_3485g2"/>
<evidence type="ECO:0008006" key="3">
    <source>
        <dbReference type="Google" id="ProtNLM"/>
    </source>
</evidence>
<protein>
    <recommendedName>
        <fullName evidence="3">DUF4219 domain-containing protein</fullName>
    </recommendedName>
</protein>
<name>A0A0L6UVX1_9BASI</name>
<reference evidence="1 2" key="1">
    <citation type="submission" date="2015-08" db="EMBL/GenBank/DDBJ databases">
        <title>Next Generation Sequencing and Analysis of the Genome of Puccinia sorghi L Schw, the Causal Agent of Maize Common Rust.</title>
        <authorList>
            <person name="Rochi L."/>
            <person name="Burguener G."/>
            <person name="Darino M."/>
            <person name="Turjanski A."/>
            <person name="Kreff E."/>
            <person name="Dieguez M.J."/>
            <person name="Sacco F."/>
        </authorList>
    </citation>
    <scope>NUCLEOTIDE SEQUENCE [LARGE SCALE GENOMIC DNA]</scope>
    <source>
        <strain evidence="1 2">RO10H11247</strain>
    </source>
</reference>
<gene>
    <name evidence="1" type="ORF">VP01_3485g2</name>
</gene>
<accession>A0A0L6UVX1</accession>
<organism evidence="1 2">
    <name type="scientific">Puccinia sorghi</name>
    <dbReference type="NCBI Taxonomy" id="27349"/>
    <lineage>
        <taxon>Eukaryota</taxon>
        <taxon>Fungi</taxon>
        <taxon>Dikarya</taxon>
        <taxon>Basidiomycota</taxon>
        <taxon>Pucciniomycotina</taxon>
        <taxon>Pucciniomycetes</taxon>
        <taxon>Pucciniales</taxon>
        <taxon>Pucciniaceae</taxon>
        <taxon>Puccinia</taxon>
    </lineage>
</organism>